<keyword evidence="7" id="KW-0520">NAD</keyword>
<sequence length="335" mass="35049">MLCDVSVLITGGAGYIGAHIVRLLRERGDDVVVVDDLSSGDPARLGDTPLVTFDLAAADAVDRLRATIERYSVESIIHLAARKQVGESVAHPAMYFRDNIGSLANVVEACALAGVTRLVYSSSAAVYGIPSGAPVTEDAATEPINPYGETKLVGEWLVRDAAPAHGLRSVTLRYFNVAGAGWDDLGDPNVQNLVTIAIDRTVRGLAPVVFGDSFDTPDGTGVRDYVHVMDLAEAHLASLDALDALGAAGGPADATVYNVGTGQGASVREVLASLAGASGEAFDPIVDPPRPGDPPSVVADASRIAADLGWRSSRTLDEMVVSAWRAHEWRSRTPA</sequence>
<keyword evidence="14" id="KW-1185">Reference proteome</keyword>
<dbReference type="PANTHER" id="PTHR43725:SF53">
    <property type="entry name" value="UDP-ARABINOSE 4-EPIMERASE 1"/>
    <property type="match status" value="1"/>
</dbReference>
<evidence type="ECO:0000256" key="4">
    <source>
        <dbReference type="ARBA" id="ARBA00007637"/>
    </source>
</evidence>
<protein>
    <recommendedName>
        <fullName evidence="6">UDP-glucose 4-epimerase</fullName>
        <ecNumber evidence="5">5.1.3.2</ecNumber>
    </recommendedName>
    <alternativeName>
        <fullName evidence="11">Galactowaldenase</fullName>
    </alternativeName>
    <alternativeName>
        <fullName evidence="10">UDP-galactose 4-epimerase</fullName>
    </alternativeName>
</protein>
<comment type="pathway">
    <text evidence="3">Carbohydrate metabolism; galactose metabolism.</text>
</comment>
<dbReference type="Pfam" id="PF01370">
    <property type="entry name" value="Epimerase"/>
    <property type="match status" value="1"/>
</dbReference>
<dbReference type="InterPro" id="IPR005886">
    <property type="entry name" value="UDP_G4E"/>
</dbReference>
<evidence type="ECO:0000256" key="2">
    <source>
        <dbReference type="ARBA" id="ARBA00001911"/>
    </source>
</evidence>
<dbReference type="EMBL" id="BAAANH010000001">
    <property type="protein sequence ID" value="GAA1749570.1"/>
    <property type="molecule type" value="Genomic_DNA"/>
</dbReference>
<evidence type="ECO:0000256" key="7">
    <source>
        <dbReference type="ARBA" id="ARBA00023027"/>
    </source>
</evidence>
<name>A0ABP4WDN2_9MICO</name>
<comment type="caution">
    <text evidence="13">The sequence shown here is derived from an EMBL/GenBank/DDBJ whole genome shotgun (WGS) entry which is preliminary data.</text>
</comment>
<dbReference type="Gene3D" id="3.90.25.10">
    <property type="entry name" value="UDP-galactose 4-epimerase, domain 1"/>
    <property type="match status" value="1"/>
</dbReference>
<comment type="cofactor">
    <cofactor evidence="2">
        <name>NAD(+)</name>
        <dbReference type="ChEBI" id="CHEBI:57540"/>
    </cofactor>
</comment>
<keyword evidence="8" id="KW-0413">Isomerase</keyword>
<evidence type="ECO:0000256" key="5">
    <source>
        <dbReference type="ARBA" id="ARBA00013189"/>
    </source>
</evidence>
<dbReference type="InterPro" id="IPR001509">
    <property type="entry name" value="Epimerase_deHydtase"/>
</dbReference>
<evidence type="ECO:0000256" key="1">
    <source>
        <dbReference type="ARBA" id="ARBA00000083"/>
    </source>
</evidence>
<evidence type="ECO:0000256" key="6">
    <source>
        <dbReference type="ARBA" id="ARBA00018569"/>
    </source>
</evidence>
<dbReference type="EC" id="5.1.3.2" evidence="5"/>
<keyword evidence="9" id="KW-0119">Carbohydrate metabolism</keyword>
<organism evidence="13 14">
    <name type="scientific">Agromyces humatus</name>
    <dbReference type="NCBI Taxonomy" id="279573"/>
    <lineage>
        <taxon>Bacteria</taxon>
        <taxon>Bacillati</taxon>
        <taxon>Actinomycetota</taxon>
        <taxon>Actinomycetes</taxon>
        <taxon>Micrococcales</taxon>
        <taxon>Microbacteriaceae</taxon>
        <taxon>Agromyces</taxon>
    </lineage>
</organism>
<evidence type="ECO:0000256" key="10">
    <source>
        <dbReference type="ARBA" id="ARBA00031367"/>
    </source>
</evidence>
<dbReference type="InterPro" id="IPR036291">
    <property type="entry name" value="NAD(P)-bd_dom_sf"/>
</dbReference>
<proteinExistence type="inferred from homology"/>
<gene>
    <name evidence="13" type="primary">galE_2</name>
    <name evidence="13" type="ORF">GCM10009747_03550</name>
</gene>
<reference evidence="14" key="1">
    <citation type="journal article" date="2019" name="Int. J. Syst. Evol. Microbiol.">
        <title>The Global Catalogue of Microorganisms (GCM) 10K type strain sequencing project: providing services to taxonomists for standard genome sequencing and annotation.</title>
        <authorList>
            <consortium name="The Broad Institute Genomics Platform"/>
            <consortium name="The Broad Institute Genome Sequencing Center for Infectious Disease"/>
            <person name="Wu L."/>
            <person name="Ma J."/>
        </authorList>
    </citation>
    <scope>NUCLEOTIDE SEQUENCE [LARGE SCALE GENOMIC DNA]</scope>
    <source>
        <strain evidence="14">JCM 14319</strain>
    </source>
</reference>
<evidence type="ECO:0000256" key="11">
    <source>
        <dbReference type="ARBA" id="ARBA00033067"/>
    </source>
</evidence>
<comment type="similarity">
    <text evidence="4">Belongs to the NAD(P)-dependent epimerase/dehydratase family.</text>
</comment>
<dbReference type="SUPFAM" id="SSF51735">
    <property type="entry name" value="NAD(P)-binding Rossmann-fold domains"/>
    <property type="match status" value="1"/>
</dbReference>
<evidence type="ECO:0000256" key="9">
    <source>
        <dbReference type="ARBA" id="ARBA00023277"/>
    </source>
</evidence>
<evidence type="ECO:0000313" key="14">
    <source>
        <dbReference type="Proteomes" id="UP001500506"/>
    </source>
</evidence>
<dbReference type="PANTHER" id="PTHR43725">
    <property type="entry name" value="UDP-GLUCOSE 4-EPIMERASE"/>
    <property type="match status" value="1"/>
</dbReference>
<evidence type="ECO:0000256" key="8">
    <source>
        <dbReference type="ARBA" id="ARBA00023235"/>
    </source>
</evidence>
<comment type="catalytic activity">
    <reaction evidence="1">
        <text>UDP-alpha-D-glucose = UDP-alpha-D-galactose</text>
        <dbReference type="Rhea" id="RHEA:22168"/>
        <dbReference type="ChEBI" id="CHEBI:58885"/>
        <dbReference type="ChEBI" id="CHEBI:66914"/>
        <dbReference type="EC" id="5.1.3.2"/>
    </reaction>
</comment>
<dbReference type="Proteomes" id="UP001500506">
    <property type="component" value="Unassembled WGS sequence"/>
</dbReference>
<dbReference type="NCBIfam" id="TIGR01179">
    <property type="entry name" value="galE"/>
    <property type="match status" value="1"/>
</dbReference>
<evidence type="ECO:0000313" key="13">
    <source>
        <dbReference type="EMBL" id="GAA1749570.1"/>
    </source>
</evidence>
<accession>A0ABP4WDN2</accession>
<evidence type="ECO:0000259" key="12">
    <source>
        <dbReference type="Pfam" id="PF01370"/>
    </source>
</evidence>
<evidence type="ECO:0000256" key="3">
    <source>
        <dbReference type="ARBA" id="ARBA00004947"/>
    </source>
</evidence>
<dbReference type="Gene3D" id="3.40.50.720">
    <property type="entry name" value="NAD(P)-binding Rossmann-like Domain"/>
    <property type="match status" value="1"/>
</dbReference>
<feature type="domain" description="NAD-dependent epimerase/dehydratase" evidence="12">
    <location>
        <begin position="7"/>
        <end position="260"/>
    </location>
</feature>